<dbReference type="Gene3D" id="1.10.287.130">
    <property type="match status" value="1"/>
</dbReference>
<keyword evidence="3" id="KW-0597">Phosphoprotein</keyword>
<dbReference type="EC" id="2.7.13.3" evidence="2"/>
<evidence type="ECO:0000256" key="3">
    <source>
        <dbReference type="ARBA" id="ARBA00022553"/>
    </source>
</evidence>
<evidence type="ECO:0000256" key="4">
    <source>
        <dbReference type="SAM" id="Coils"/>
    </source>
</evidence>
<keyword evidence="8" id="KW-1185">Reference proteome</keyword>
<dbReference type="Pfam" id="PF07495">
    <property type="entry name" value="Y_Y_Y"/>
    <property type="match status" value="1"/>
</dbReference>
<evidence type="ECO:0000313" key="7">
    <source>
        <dbReference type="EMBL" id="EAY31295.1"/>
    </source>
</evidence>
<dbReference type="Gene3D" id="3.30.565.10">
    <property type="entry name" value="Histidine kinase-like ATPase, C-terminal domain"/>
    <property type="match status" value="1"/>
</dbReference>
<keyword evidence="5" id="KW-1133">Transmembrane helix</keyword>
<reference evidence="7 8" key="1">
    <citation type="submission" date="2007-01" db="EMBL/GenBank/DDBJ databases">
        <authorList>
            <person name="Haygood M."/>
            <person name="Podell S."/>
            <person name="Anderson C."/>
            <person name="Hopkinson B."/>
            <person name="Roe K."/>
            <person name="Barbeau K."/>
            <person name="Gaasterland T."/>
            <person name="Ferriera S."/>
            <person name="Johnson J."/>
            <person name="Kravitz S."/>
            <person name="Beeson K."/>
            <person name="Sutton G."/>
            <person name="Rogers Y.-H."/>
            <person name="Friedman R."/>
            <person name="Frazier M."/>
            <person name="Venter J.C."/>
        </authorList>
    </citation>
    <scope>NUCLEOTIDE SEQUENCE [LARGE SCALE GENOMIC DNA]</scope>
    <source>
        <strain evidence="7 8">ATCC 23134</strain>
    </source>
</reference>
<dbReference type="InterPro" id="IPR015943">
    <property type="entry name" value="WD40/YVTN_repeat-like_dom_sf"/>
</dbReference>
<evidence type="ECO:0000256" key="2">
    <source>
        <dbReference type="ARBA" id="ARBA00012438"/>
    </source>
</evidence>
<dbReference type="PANTHER" id="PTHR43547">
    <property type="entry name" value="TWO-COMPONENT HISTIDINE KINASE"/>
    <property type="match status" value="1"/>
</dbReference>
<dbReference type="InterPro" id="IPR004358">
    <property type="entry name" value="Sig_transdc_His_kin-like_C"/>
</dbReference>
<dbReference type="InterPro" id="IPR011110">
    <property type="entry name" value="Reg_prop"/>
</dbReference>
<dbReference type="SUPFAM" id="SSF47384">
    <property type="entry name" value="Homodimeric domain of signal transducing histidine kinase"/>
    <property type="match status" value="1"/>
</dbReference>
<dbReference type="Gene3D" id="2.130.10.10">
    <property type="entry name" value="YVTN repeat-like/Quinoprotein amine dehydrogenase"/>
    <property type="match status" value="3"/>
</dbReference>
<dbReference type="EMBL" id="AAWS01000003">
    <property type="protein sequence ID" value="EAY31295.1"/>
    <property type="molecule type" value="Genomic_DNA"/>
</dbReference>
<dbReference type="SUPFAM" id="SSF63829">
    <property type="entry name" value="Calcium-dependent phosphotriesterase"/>
    <property type="match status" value="3"/>
</dbReference>
<keyword evidence="7" id="KW-0418">Kinase</keyword>
<keyword evidence="5" id="KW-0812">Transmembrane</keyword>
<evidence type="ECO:0000256" key="5">
    <source>
        <dbReference type="SAM" id="Phobius"/>
    </source>
</evidence>
<sequence length="1187" mass="134695">MIIGSCAFLQAQSCLQGIKFSNLTSRQGLSQNSVTCVLQDKKGLLWFGTTDGLNKFDGYSFTKYTSEPGNSQTLISNYVSCLYQDRAGHLWVGLYGGGINRMNPATGQITASYHHYKNKPGSLTGNKVKDIYEDKEGLIWVATYGGGVGFIHPVTQKFTRVRYRKAGIDVETNFSFCILNDQDKGLWVGSNVGLLYLDLKTKQFTGFYHINHPGFSQRMAESVKTGINQIVRDKKQRHILWLCTHNSGLVKFNTQTHKAEEWLMHDPANPLSVNSNSVWSFYQDSAGNSWVGSRKGFHWFNPKTQNFARFLHDAQNKQSITGNDIQQIFEDKAGTVWLCTYDGGISSFNPHLNNFDHYTAFGDKNSRWVNALCEDVQGNIYAGLGKGPHAMAIINRKKRHISLLKHDPANATTIASKIVSRLLPDVSGKGIWVGTIGQGLDYYDIASGEFTHYGYEPLDTTDLRSPHIGALYQDKAQPNILWVGTLGMGLYRFDIKNKVSKVYMKTLRYKGSKLSHNTIIDIAKDYKGNLWLATREGLNCFDPRKEVFTSYFYSFKNPKSLSNNYVSSLCVDAQGVLWVGTHQGLNRLDLRAFYKDGKASFDRYTTQSGLPNEVIHQIIEDNQKRLWVSTNQGLSCLNPETNQWKNYDANNGLQSNEFLAKSGVKTREGAILMGGINGFNLFYPDKVVHNTYKPQVLITDFQIFNQPVPVTKEGILTRPIWATDTVELSYKDKVISFEFAALNYILPEKNTYHIKLENFDADWRNLGTKRFETYTNLAPGTYVLKVKAANNDGVLSDKETRLVVKVRPPFWQTTTFYVLMVVLLIALVLGIVRWRTHNLKKQKKVLEHKVTERTKEIKMQAEELQTQTEEIKAQAEELRKINEQLLELDEFKQGVTGMIVHDLKNPLNTLMAYAKSPEIKQSARQMHHMVLNILDVQKMESAELNPHWDAVQLYEMIEEAIEQIQVLSSQKNLYIQRFRDIDYQVRVDRDLTTRVLVNLLTNAIKHAPLNSSIVIEVNQSADHQIKISITDEGEGVPPELQQTIFDKFFSLSNHHISNIKSTGLGLAFCKLALETQQQTIGVTNHPSKGAQFWFTLSLVDKVMLTDQLLTEQTQQKLLLSATDKQLLQPFVSDLQAIEICEIGRLKKLADGIPHEGSSEIQQWKDLLMEATFSMNQYLFDELVGMID</sequence>
<dbReference type="Pfam" id="PF02518">
    <property type="entry name" value="HATPase_c"/>
    <property type="match status" value="1"/>
</dbReference>
<dbReference type="SUPFAM" id="SSF55874">
    <property type="entry name" value="ATPase domain of HSP90 chaperone/DNA topoisomerase II/histidine kinase"/>
    <property type="match status" value="1"/>
</dbReference>
<comment type="catalytic activity">
    <reaction evidence="1">
        <text>ATP + protein L-histidine = ADP + protein N-phospho-L-histidine.</text>
        <dbReference type="EC" id="2.7.13.3"/>
    </reaction>
</comment>
<dbReference type="FunFam" id="2.60.40.10:FF:000791">
    <property type="entry name" value="Two-component system sensor histidine kinase/response regulator"/>
    <property type="match status" value="1"/>
</dbReference>
<gene>
    <name evidence="7" type="ORF">M23134_04128</name>
</gene>
<feature type="domain" description="Histidine kinase" evidence="6">
    <location>
        <begin position="898"/>
        <end position="1100"/>
    </location>
</feature>
<dbReference type="InterPro" id="IPR005467">
    <property type="entry name" value="His_kinase_dom"/>
</dbReference>
<evidence type="ECO:0000313" key="8">
    <source>
        <dbReference type="Proteomes" id="UP000004095"/>
    </source>
</evidence>
<feature type="coiled-coil region" evidence="4">
    <location>
        <begin position="854"/>
        <end position="888"/>
    </location>
</feature>
<dbReference type="SMART" id="SM00387">
    <property type="entry name" value="HATPase_c"/>
    <property type="match status" value="1"/>
</dbReference>
<keyword evidence="5" id="KW-0472">Membrane</keyword>
<dbReference type="eggNOG" id="COG2205">
    <property type="taxonomic scope" value="Bacteria"/>
</dbReference>
<dbReference type="GO" id="GO:0000155">
    <property type="term" value="F:phosphorelay sensor kinase activity"/>
    <property type="evidence" value="ECO:0007669"/>
    <property type="project" value="InterPro"/>
</dbReference>
<protein>
    <recommendedName>
        <fullName evidence="2">histidine kinase</fullName>
        <ecNumber evidence="2">2.7.13.3</ecNumber>
    </recommendedName>
</protein>
<name>A1ZDY7_MICM2</name>
<dbReference type="AlphaFoldDB" id="A1ZDY7"/>
<dbReference type="PANTHER" id="PTHR43547:SF2">
    <property type="entry name" value="HYBRID SIGNAL TRANSDUCTION HISTIDINE KINASE C"/>
    <property type="match status" value="1"/>
</dbReference>
<dbReference type="CDD" id="cd00082">
    <property type="entry name" value="HisKA"/>
    <property type="match status" value="1"/>
</dbReference>
<dbReference type="InterPro" id="IPR036097">
    <property type="entry name" value="HisK_dim/P_sf"/>
</dbReference>
<proteinExistence type="predicted"/>
<dbReference type="SMART" id="SM00388">
    <property type="entry name" value="HisKA"/>
    <property type="match status" value="1"/>
</dbReference>
<dbReference type="InterPro" id="IPR013783">
    <property type="entry name" value="Ig-like_fold"/>
</dbReference>
<dbReference type="InterPro" id="IPR011123">
    <property type="entry name" value="Y_Y_Y"/>
</dbReference>
<dbReference type="Gene3D" id="2.60.40.10">
    <property type="entry name" value="Immunoglobulins"/>
    <property type="match status" value="1"/>
</dbReference>
<organism evidence="7 8">
    <name type="scientific">Microscilla marina ATCC 23134</name>
    <dbReference type="NCBI Taxonomy" id="313606"/>
    <lineage>
        <taxon>Bacteria</taxon>
        <taxon>Pseudomonadati</taxon>
        <taxon>Bacteroidota</taxon>
        <taxon>Cytophagia</taxon>
        <taxon>Cytophagales</taxon>
        <taxon>Microscillaceae</taxon>
        <taxon>Microscilla</taxon>
    </lineage>
</organism>
<feature type="coiled-coil region" evidence="4">
    <location>
        <begin position="950"/>
        <end position="977"/>
    </location>
</feature>
<dbReference type="InterPro" id="IPR003661">
    <property type="entry name" value="HisK_dim/P_dom"/>
</dbReference>
<dbReference type="Pfam" id="PF07494">
    <property type="entry name" value="Reg_prop"/>
    <property type="match status" value="7"/>
</dbReference>
<feature type="transmembrane region" description="Helical" evidence="5">
    <location>
        <begin position="816"/>
        <end position="834"/>
    </location>
</feature>
<dbReference type="PRINTS" id="PR00344">
    <property type="entry name" value="BCTRLSENSOR"/>
</dbReference>
<dbReference type="InterPro" id="IPR036890">
    <property type="entry name" value="HATPase_C_sf"/>
</dbReference>
<comment type="caution">
    <text evidence="7">The sequence shown here is derived from an EMBL/GenBank/DDBJ whole genome shotgun (WGS) entry which is preliminary data.</text>
</comment>
<dbReference type="InterPro" id="IPR003594">
    <property type="entry name" value="HATPase_dom"/>
</dbReference>
<keyword evidence="4" id="KW-0175">Coiled coil</keyword>
<keyword evidence="7" id="KW-0808">Transferase</keyword>
<accession>A1ZDY7</accession>
<evidence type="ECO:0000256" key="1">
    <source>
        <dbReference type="ARBA" id="ARBA00000085"/>
    </source>
</evidence>
<dbReference type="eggNOG" id="COG3292">
    <property type="taxonomic scope" value="Bacteria"/>
</dbReference>
<evidence type="ECO:0000259" key="6">
    <source>
        <dbReference type="PROSITE" id="PS50109"/>
    </source>
</evidence>
<dbReference type="Proteomes" id="UP000004095">
    <property type="component" value="Unassembled WGS sequence"/>
</dbReference>
<dbReference type="PROSITE" id="PS50109">
    <property type="entry name" value="HIS_KIN"/>
    <property type="match status" value="1"/>
</dbReference>